<gene>
    <name evidence="1" type="ORF">DSM107003_35240</name>
</gene>
<dbReference type="AlphaFoldDB" id="A0A3S1C0J8"/>
<accession>A0A3S1C0J8</accession>
<comment type="caution">
    <text evidence="1">The sequence shown here is derived from an EMBL/GenBank/DDBJ whole genome shotgun (WGS) entry which is preliminary data.</text>
</comment>
<keyword evidence="2" id="KW-1185">Reference proteome</keyword>
<dbReference type="EMBL" id="RSCM01000012">
    <property type="protein sequence ID" value="RUS94847.1"/>
    <property type="molecule type" value="Genomic_DNA"/>
</dbReference>
<protein>
    <submittedName>
        <fullName evidence="1">Uncharacterized protein</fullName>
    </submittedName>
</protein>
<proteinExistence type="predicted"/>
<organism evidence="1 2">
    <name type="scientific">Trichormus variabilis SAG 1403-4b</name>
    <dbReference type="NCBI Taxonomy" id="447716"/>
    <lineage>
        <taxon>Bacteria</taxon>
        <taxon>Bacillati</taxon>
        <taxon>Cyanobacteriota</taxon>
        <taxon>Cyanophyceae</taxon>
        <taxon>Nostocales</taxon>
        <taxon>Nostocaceae</taxon>
        <taxon>Trichormus</taxon>
    </lineage>
</organism>
<dbReference type="Proteomes" id="UP000276103">
    <property type="component" value="Unassembled WGS sequence"/>
</dbReference>
<sequence length="87" mass="10007">MVTRTLFCSFNLRELILLITSCNNGTNPAACGNRVDGVFRYFGVADSMYEYDFISYQNPGRDFSINVSTTEFIPQFSNVYIWGFKDF</sequence>
<name>A0A3S1C0J8_ANAVA</name>
<evidence type="ECO:0000313" key="1">
    <source>
        <dbReference type="EMBL" id="RUS94847.1"/>
    </source>
</evidence>
<reference evidence="1 2" key="1">
    <citation type="journal article" date="2019" name="Genome Biol. Evol.">
        <title>Day and night: Metabolic profiles and evolutionary relationships of six axenic non-marine cyanobacteria.</title>
        <authorList>
            <person name="Will S.E."/>
            <person name="Henke P."/>
            <person name="Boedeker C."/>
            <person name="Huang S."/>
            <person name="Brinkmann H."/>
            <person name="Rohde M."/>
            <person name="Jarek M."/>
            <person name="Friedl T."/>
            <person name="Seufert S."/>
            <person name="Schumacher M."/>
            <person name="Overmann J."/>
            <person name="Neumann-Schaal M."/>
            <person name="Petersen J."/>
        </authorList>
    </citation>
    <scope>NUCLEOTIDE SEQUENCE [LARGE SCALE GENOMIC DNA]</scope>
    <source>
        <strain evidence="1 2">SAG 1403-4b</strain>
    </source>
</reference>
<evidence type="ECO:0000313" key="2">
    <source>
        <dbReference type="Proteomes" id="UP000276103"/>
    </source>
</evidence>